<protein>
    <submittedName>
        <fullName evidence="3">ABC transporter substrate-binding protein</fullName>
    </submittedName>
</protein>
<dbReference type="InterPro" id="IPR002491">
    <property type="entry name" value="ABC_transptr_periplasmic_BD"/>
</dbReference>
<feature type="compositionally biased region" description="Basic and acidic residues" evidence="1">
    <location>
        <begin position="1"/>
        <end position="11"/>
    </location>
</feature>
<feature type="region of interest" description="Disordered" evidence="1">
    <location>
        <begin position="1"/>
        <end position="28"/>
    </location>
</feature>
<accession>A0ABV7T869</accession>
<dbReference type="RefSeq" id="WP_386366546.1">
    <property type="nucleotide sequence ID" value="NZ_JBHRXZ010000024.1"/>
</dbReference>
<gene>
    <name evidence="3" type="ORF">ACFOMF_15605</name>
</gene>
<dbReference type="PANTHER" id="PTHR30535:SF34">
    <property type="entry name" value="MOLYBDATE-BINDING PROTEIN MOLA"/>
    <property type="match status" value="1"/>
</dbReference>
<dbReference type="Proteomes" id="UP001595630">
    <property type="component" value="Unassembled WGS sequence"/>
</dbReference>
<feature type="domain" description="Fe/B12 periplasmic-binding" evidence="2">
    <location>
        <begin position="76"/>
        <end position="348"/>
    </location>
</feature>
<keyword evidence="4" id="KW-1185">Reference proteome</keyword>
<sequence length="392" mass="43202">MSLPPHCHEHSTSTGTRRRPGNTLAPRNGHSDRLAFPHLFALCLGVAALLSPLAASARQVTDMIGRQIEVPENIERVLSTSPPLAALLYSLAPEKLVGLNLPLRPGDERYLPASLQELPLVGSVLGHGRALNSETVLQLRPDVALAWSGETIGSSDVEQVIRQFEKTGVPVFFIDLDNLAQWPAAFEMLGELLGRQARAAALANEIRKALEEVALAVDAVPEAQRPRVYYAQGPDGLATECHNSFHVEPIALAGGHNVHRCAPSSVMGMEKVSLEQVLAYDPEFIVVQDPVFLSRLDKAGGAWRNVRAVREGKILTVPRTPLNWLDRPPSFMRALGIRWLAGEFHPQRFQFHPRRTTREFYRLFFGVTPGEDDLDSLLATRVALPGDQHSHR</sequence>
<evidence type="ECO:0000259" key="2">
    <source>
        <dbReference type="PROSITE" id="PS50983"/>
    </source>
</evidence>
<reference evidence="4" key="1">
    <citation type="journal article" date="2019" name="Int. J. Syst. Evol. Microbiol.">
        <title>The Global Catalogue of Microorganisms (GCM) 10K type strain sequencing project: providing services to taxonomists for standard genome sequencing and annotation.</title>
        <authorList>
            <consortium name="The Broad Institute Genomics Platform"/>
            <consortium name="The Broad Institute Genome Sequencing Center for Infectious Disease"/>
            <person name="Wu L."/>
            <person name="Ma J."/>
        </authorList>
    </citation>
    <scope>NUCLEOTIDE SEQUENCE [LARGE SCALE GENOMIC DNA]</scope>
    <source>
        <strain evidence="4">KCTC 42447</strain>
    </source>
</reference>
<dbReference type="EMBL" id="JBHRXZ010000024">
    <property type="protein sequence ID" value="MFC3609207.1"/>
    <property type="molecule type" value="Genomic_DNA"/>
</dbReference>
<evidence type="ECO:0000313" key="4">
    <source>
        <dbReference type="Proteomes" id="UP001595630"/>
    </source>
</evidence>
<dbReference type="Gene3D" id="3.40.50.1980">
    <property type="entry name" value="Nitrogenase molybdenum iron protein domain"/>
    <property type="match status" value="2"/>
</dbReference>
<evidence type="ECO:0000313" key="3">
    <source>
        <dbReference type="EMBL" id="MFC3609207.1"/>
    </source>
</evidence>
<organism evidence="3 4">
    <name type="scientific">Stutzerimonas tarimensis</name>
    <dbReference type="NCBI Taxonomy" id="1507735"/>
    <lineage>
        <taxon>Bacteria</taxon>
        <taxon>Pseudomonadati</taxon>
        <taxon>Pseudomonadota</taxon>
        <taxon>Gammaproteobacteria</taxon>
        <taxon>Pseudomonadales</taxon>
        <taxon>Pseudomonadaceae</taxon>
        <taxon>Stutzerimonas</taxon>
    </lineage>
</organism>
<name>A0ABV7T869_9GAMM</name>
<dbReference type="Gene3D" id="1.20.58.2180">
    <property type="match status" value="1"/>
</dbReference>
<comment type="caution">
    <text evidence="3">The sequence shown here is derived from an EMBL/GenBank/DDBJ whole genome shotgun (WGS) entry which is preliminary data.</text>
</comment>
<dbReference type="PANTHER" id="PTHR30535">
    <property type="entry name" value="VITAMIN B12-BINDING PROTEIN"/>
    <property type="match status" value="1"/>
</dbReference>
<dbReference type="SUPFAM" id="SSF53807">
    <property type="entry name" value="Helical backbone' metal receptor"/>
    <property type="match status" value="1"/>
</dbReference>
<dbReference type="PROSITE" id="PS50983">
    <property type="entry name" value="FE_B12_PBP"/>
    <property type="match status" value="1"/>
</dbReference>
<proteinExistence type="predicted"/>
<evidence type="ECO:0000256" key="1">
    <source>
        <dbReference type="SAM" id="MobiDB-lite"/>
    </source>
</evidence>
<dbReference type="Pfam" id="PF01497">
    <property type="entry name" value="Peripla_BP_2"/>
    <property type="match status" value="1"/>
</dbReference>
<dbReference type="InterPro" id="IPR050902">
    <property type="entry name" value="ABC_Transporter_SBP"/>
</dbReference>